<evidence type="ECO:0000313" key="1">
    <source>
        <dbReference type="EMBL" id="KAF7255730.1"/>
    </source>
</evidence>
<dbReference type="OrthoDB" id="6283219at2759"/>
<dbReference type="AlphaFoldDB" id="A0A8S9YRU6"/>
<organism evidence="1 2">
    <name type="scientific">Paragonimus skrjabini miyazakii</name>
    <dbReference type="NCBI Taxonomy" id="59628"/>
    <lineage>
        <taxon>Eukaryota</taxon>
        <taxon>Metazoa</taxon>
        <taxon>Spiralia</taxon>
        <taxon>Lophotrochozoa</taxon>
        <taxon>Platyhelminthes</taxon>
        <taxon>Trematoda</taxon>
        <taxon>Digenea</taxon>
        <taxon>Plagiorchiida</taxon>
        <taxon>Troglotremata</taxon>
        <taxon>Troglotrematidae</taxon>
        <taxon>Paragonimus</taxon>
    </lineage>
</organism>
<dbReference type="EMBL" id="JTDE01003721">
    <property type="protein sequence ID" value="KAF7255730.1"/>
    <property type="molecule type" value="Genomic_DNA"/>
</dbReference>
<evidence type="ECO:0000313" key="2">
    <source>
        <dbReference type="Proteomes" id="UP000822476"/>
    </source>
</evidence>
<reference evidence="1" key="1">
    <citation type="submission" date="2019-07" db="EMBL/GenBank/DDBJ databases">
        <title>Annotation for the trematode Paragonimus miyazaki's.</title>
        <authorList>
            <person name="Choi Y.-J."/>
        </authorList>
    </citation>
    <scope>NUCLEOTIDE SEQUENCE</scope>
    <source>
        <strain evidence="1">Japan</strain>
    </source>
</reference>
<comment type="caution">
    <text evidence="1">The sequence shown here is derived from an EMBL/GenBank/DDBJ whole genome shotgun (WGS) entry which is preliminary data.</text>
</comment>
<protein>
    <submittedName>
        <fullName evidence="1">Uncharacterized protein</fullName>
    </submittedName>
</protein>
<keyword evidence="2" id="KW-1185">Reference proteome</keyword>
<accession>A0A8S9YRU6</accession>
<sequence length="115" mass="13272">MKLRNQELEKRIKLERMKQSTSRVQVQKDEKPEQISSDVQQVKATLLTCASEEEVMARAVEQHLNLPKTEVRRLDGNLKSYWSSIQIATKGKRTDNQARLTQLIQFCDCLAKTAI</sequence>
<gene>
    <name evidence="1" type="ORF">EG68_07773</name>
</gene>
<name>A0A8S9YRU6_9TREM</name>
<dbReference type="Proteomes" id="UP000822476">
    <property type="component" value="Unassembled WGS sequence"/>
</dbReference>
<proteinExistence type="predicted"/>